<evidence type="ECO:0000313" key="2">
    <source>
        <dbReference type="EMBL" id="KAH0810560.1"/>
    </source>
</evidence>
<protein>
    <submittedName>
        <fullName evidence="2">Uncharacterized protein</fullName>
    </submittedName>
</protein>
<feature type="compositionally biased region" description="Acidic residues" evidence="1">
    <location>
        <begin position="657"/>
        <end position="667"/>
    </location>
</feature>
<sequence length="667" mass="73153">MRSTELISFENCFALIPSRPPRSRRNILHPPPPPQNFSKDICIVGGAVVVARIGGHLPCSNSTIKILQSFVNLHESKNGSSIGALSYRAHNSRNVNGGGRGRYLCKLSAKHAKNSPGVLVRASSSGSRRLEKEQTAVTGRFVKLAEAGEFFGDFEGDSYGMTLSRHFSQLQENFLRRPIVIFTIGGSILASPYLRIASFAGASASWPSSPQHRSLLPLVLVRPFRHASDVDSIRKSKSPRRIHPFADPLPPPANPRWQLRPKTQFDGTRFSDRYPLGGQKRAANSPAGRAASNEASTDLHGDTYIVDARSYFKFYIRLPFLTRRGCEKVKFHTNNGFFRRMTSPTKVAPPAATGVIIEESGMIPGGKFYRDGHLEDCRQDGEASSGWMRHHGVATVKSVGVAAVCADADGKSISEMALLSILMDIRTTAPSFPATNRVFITPSLEPSFFEGLSWAAGTKKSKRDRPRREIPPGGSVTTRAIIGTSQPVFMMSDVNQCAGPGADDKAEDDGDGAVPQGQRGHFRGRPSPVLGDAVNRCIACPTTHATVITGEGHREKLRLEFKCSRSWSTQQHAWWPCNNNKPVHLPHVTEKMYQEERAHEDGSKQDHYHTNASGVKSRNIFGVSVSRSLLINDGEGGKNGLRKEDKKPSRMSRSDVSGEEDNAERPD</sequence>
<feature type="region of interest" description="Disordered" evidence="1">
    <location>
        <begin position="457"/>
        <end position="476"/>
    </location>
</feature>
<dbReference type="EMBL" id="JABDTM020027420">
    <property type="protein sequence ID" value="KAH0810560.1"/>
    <property type="molecule type" value="Genomic_DNA"/>
</dbReference>
<gene>
    <name evidence="2" type="ORF">GEV33_012228</name>
</gene>
<feature type="region of interest" description="Disordered" evidence="1">
    <location>
        <begin position="594"/>
        <end position="613"/>
    </location>
</feature>
<reference evidence="2" key="2">
    <citation type="submission" date="2021-08" db="EMBL/GenBank/DDBJ databases">
        <authorList>
            <person name="Eriksson T."/>
        </authorList>
    </citation>
    <scope>NUCLEOTIDE SEQUENCE</scope>
    <source>
        <strain evidence="2">Stoneville</strain>
        <tissue evidence="2">Whole head</tissue>
    </source>
</reference>
<dbReference type="Proteomes" id="UP000719412">
    <property type="component" value="Unassembled WGS sequence"/>
</dbReference>
<organism evidence="2 3">
    <name type="scientific">Tenebrio molitor</name>
    <name type="common">Yellow mealworm beetle</name>
    <dbReference type="NCBI Taxonomy" id="7067"/>
    <lineage>
        <taxon>Eukaryota</taxon>
        <taxon>Metazoa</taxon>
        <taxon>Ecdysozoa</taxon>
        <taxon>Arthropoda</taxon>
        <taxon>Hexapoda</taxon>
        <taxon>Insecta</taxon>
        <taxon>Pterygota</taxon>
        <taxon>Neoptera</taxon>
        <taxon>Endopterygota</taxon>
        <taxon>Coleoptera</taxon>
        <taxon>Polyphaga</taxon>
        <taxon>Cucujiformia</taxon>
        <taxon>Tenebrionidae</taxon>
        <taxon>Tenebrio</taxon>
    </lineage>
</organism>
<comment type="caution">
    <text evidence="2">The sequence shown here is derived from an EMBL/GenBank/DDBJ whole genome shotgun (WGS) entry which is preliminary data.</text>
</comment>
<feature type="region of interest" description="Disordered" evidence="1">
    <location>
        <begin position="629"/>
        <end position="667"/>
    </location>
</feature>
<keyword evidence="3" id="KW-1185">Reference proteome</keyword>
<dbReference type="AlphaFoldDB" id="A0A8J6L7F8"/>
<evidence type="ECO:0000313" key="3">
    <source>
        <dbReference type="Proteomes" id="UP000719412"/>
    </source>
</evidence>
<feature type="region of interest" description="Disordered" evidence="1">
    <location>
        <begin position="231"/>
        <end position="296"/>
    </location>
</feature>
<feature type="compositionally biased region" description="Basic and acidic residues" evidence="1">
    <location>
        <begin position="594"/>
        <end position="609"/>
    </location>
</feature>
<proteinExistence type="predicted"/>
<name>A0A8J6L7F8_TENMO</name>
<reference evidence="2" key="1">
    <citation type="journal article" date="2020" name="J Insects Food Feed">
        <title>The yellow mealworm (Tenebrio molitor) genome: a resource for the emerging insects as food and feed industry.</title>
        <authorList>
            <person name="Eriksson T."/>
            <person name="Andere A."/>
            <person name="Kelstrup H."/>
            <person name="Emery V."/>
            <person name="Picard C."/>
        </authorList>
    </citation>
    <scope>NUCLEOTIDE SEQUENCE</scope>
    <source>
        <strain evidence="2">Stoneville</strain>
        <tissue evidence="2">Whole head</tissue>
    </source>
</reference>
<feature type="region of interest" description="Disordered" evidence="1">
    <location>
        <begin position="498"/>
        <end position="527"/>
    </location>
</feature>
<accession>A0A8J6L7F8</accession>
<evidence type="ECO:0000256" key="1">
    <source>
        <dbReference type="SAM" id="MobiDB-lite"/>
    </source>
</evidence>